<evidence type="ECO:0000259" key="5">
    <source>
        <dbReference type="Pfam" id="PF17684"/>
    </source>
</evidence>
<dbReference type="EnsemblPlants" id="Pp3c22_21400V3.13">
    <property type="protein sequence ID" value="Pp3c22_21400V3.13"/>
    <property type="gene ID" value="Pp3c22_21400"/>
</dbReference>
<evidence type="ECO:0008006" key="8">
    <source>
        <dbReference type="Google" id="ProtNLM"/>
    </source>
</evidence>
<accession>A0A7I4CH88</accession>
<feature type="domain" description="Stomatal closure-related actin-binding protein coiled-coil" evidence="4">
    <location>
        <begin position="104"/>
        <end position="270"/>
    </location>
</feature>
<dbReference type="GO" id="GO:0003779">
    <property type="term" value="F:actin binding"/>
    <property type="evidence" value="ECO:0000318"/>
    <property type="project" value="GO_Central"/>
</dbReference>
<dbReference type="InterPro" id="IPR041144">
    <property type="entry name" value="SCAB-PH"/>
</dbReference>
<dbReference type="InterPro" id="IPR032009">
    <property type="entry name" value="SCAB_CC"/>
</dbReference>
<reference evidence="6 7" key="1">
    <citation type="journal article" date="2008" name="Science">
        <title>The Physcomitrella genome reveals evolutionary insights into the conquest of land by plants.</title>
        <authorList>
            <person name="Rensing S."/>
            <person name="Lang D."/>
            <person name="Zimmer A."/>
            <person name="Terry A."/>
            <person name="Salamov A."/>
            <person name="Shapiro H."/>
            <person name="Nishiyama T."/>
            <person name="Perroud P.-F."/>
            <person name="Lindquist E."/>
            <person name="Kamisugi Y."/>
            <person name="Tanahashi T."/>
            <person name="Sakakibara K."/>
            <person name="Fujita T."/>
            <person name="Oishi K."/>
            <person name="Shin-I T."/>
            <person name="Kuroki Y."/>
            <person name="Toyoda A."/>
            <person name="Suzuki Y."/>
            <person name="Hashimoto A."/>
            <person name="Yamaguchi K."/>
            <person name="Sugano A."/>
            <person name="Kohara Y."/>
            <person name="Fujiyama A."/>
            <person name="Anterola A."/>
            <person name="Aoki S."/>
            <person name="Ashton N."/>
            <person name="Barbazuk W.B."/>
            <person name="Barker E."/>
            <person name="Bennetzen J."/>
            <person name="Bezanilla M."/>
            <person name="Blankenship R."/>
            <person name="Cho S.H."/>
            <person name="Dutcher S."/>
            <person name="Estelle M."/>
            <person name="Fawcett J.A."/>
            <person name="Gundlach H."/>
            <person name="Hanada K."/>
            <person name="Heyl A."/>
            <person name="Hicks K.A."/>
            <person name="Hugh J."/>
            <person name="Lohr M."/>
            <person name="Mayer K."/>
            <person name="Melkozernov A."/>
            <person name="Murata T."/>
            <person name="Nelson D."/>
            <person name="Pils B."/>
            <person name="Prigge M."/>
            <person name="Reiss B."/>
            <person name="Renner T."/>
            <person name="Rombauts S."/>
            <person name="Rushton P."/>
            <person name="Sanderfoot A."/>
            <person name="Schween G."/>
            <person name="Shiu S.-H."/>
            <person name="Stueber K."/>
            <person name="Theodoulou F.L."/>
            <person name="Tu H."/>
            <person name="Van de Peer Y."/>
            <person name="Verrier P.J."/>
            <person name="Waters E."/>
            <person name="Wood A."/>
            <person name="Yang L."/>
            <person name="Cove D."/>
            <person name="Cuming A."/>
            <person name="Hasebe M."/>
            <person name="Lucas S."/>
            <person name="Mishler D.B."/>
            <person name="Reski R."/>
            <person name="Grigoriev I."/>
            <person name="Quatrano R.S."/>
            <person name="Boore J.L."/>
        </authorList>
    </citation>
    <scope>NUCLEOTIDE SEQUENCE [LARGE SCALE GENOMIC DNA]</scope>
    <source>
        <strain evidence="6 7">cv. Gransden 2004</strain>
    </source>
</reference>
<dbReference type="GO" id="GO:0007015">
    <property type="term" value="P:actin filament organization"/>
    <property type="evidence" value="ECO:0007669"/>
    <property type="project" value="InterPro"/>
</dbReference>
<dbReference type="Gramene" id="Pp3c22_21400V3.15">
    <property type="protein sequence ID" value="Pp3c22_21400V3.15"/>
    <property type="gene ID" value="Pp3c22_21400"/>
</dbReference>
<dbReference type="AlphaFoldDB" id="A0A7I4CH88"/>
<evidence type="ECO:0000313" key="7">
    <source>
        <dbReference type="Proteomes" id="UP000006727"/>
    </source>
</evidence>
<dbReference type="Gramene" id="Pp3c22_21400V3.16">
    <property type="protein sequence ID" value="Pp3c22_21400V3.16"/>
    <property type="gene ID" value="Pp3c22_21400"/>
</dbReference>
<dbReference type="EMBL" id="ABEU02000022">
    <property type="status" value="NOT_ANNOTATED_CDS"/>
    <property type="molecule type" value="Genomic_DNA"/>
</dbReference>
<dbReference type="EnsemblPlants" id="Pp3c22_21400V3.15">
    <property type="protein sequence ID" value="Pp3c22_21400V3.15"/>
    <property type="gene ID" value="Pp3c22_21400"/>
</dbReference>
<dbReference type="Gene3D" id="2.30.29.140">
    <property type="match status" value="1"/>
</dbReference>
<dbReference type="GO" id="GO:0010119">
    <property type="term" value="P:regulation of stomatal movement"/>
    <property type="evidence" value="ECO:0007669"/>
    <property type="project" value="InterPro"/>
</dbReference>
<evidence type="ECO:0000256" key="1">
    <source>
        <dbReference type="SAM" id="Coils"/>
    </source>
</evidence>
<dbReference type="PANTHER" id="PTHR31172:SF3">
    <property type="entry name" value="STOMATAL CLOSURE-RELATED ACTIN-BINDING PROTEIN 1"/>
    <property type="match status" value="1"/>
</dbReference>
<evidence type="ECO:0000313" key="6">
    <source>
        <dbReference type="EnsemblPlants" id="Pp3c22_21400V3.15"/>
    </source>
</evidence>
<dbReference type="EnsemblPlants" id="Pp3c22_21400V3.16">
    <property type="protein sequence ID" value="Pp3c22_21400V3.16"/>
    <property type="gene ID" value="Pp3c22_21400"/>
</dbReference>
<dbReference type="EnsemblPlants" id="Pp3c22_21400V3.12">
    <property type="protein sequence ID" value="Pp3c22_21400V3.12"/>
    <property type="gene ID" value="Pp3c22_21400"/>
</dbReference>
<feature type="coiled-coil region" evidence="1">
    <location>
        <begin position="171"/>
        <end position="234"/>
    </location>
</feature>
<proteinExistence type="predicted"/>
<dbReference type="PANTHER" id="PTHR31172">
    <property type="entry name" value="STOMATAL CLOSURE-RELATED ACTIN-BINDING PROTEIN 1"/>
    <property type="match status" value="1"/>
</dbReference>
<feature type="domain" description="Stomatal closure-related actin-binding protein PH" evidence="5">
    <location>
        <begin position="384"/>
        <end position="490"/>
    </location>
</feature>
<dbReference type="Proteomes" id="UP000006727">
    <property type="component" value="Chromosome 22"/>
</dbReference>
<reference evidence="6" key="3">
    <citation type="submission" date="2020-12" db="UniProtKB">
        <authorList>
            <consortium name="EnsemblPlants"/>
        </authorList>
    </citation>
    <scope>IDENTIFICATION</scope>
</reference>
<dbReference type="InterPro" id="IPR032015">
    <property type="entry name" value="SCAB-Ig"/>
</dbReference>
<keyword evidence="7" id="KW-1185">Reference proteome</keyword>
<reference evidence="6 7" key="2">
    <citation type="journal article" date="2018" name="Plant J.">
        <title>The Physcomitrella patens chromosome-scale assembly reveals moss genome structure and evolution.</title>
        <authorList>
            <person name="Lang D."/>
            <person name="Ullrich K.K."/>
            <person name="Murat F."/>
            <person name="Fuchs J."/>
            <person name="Jenkins J."/>
            <person name="Haas F.B."/>
            <person name="Piednoel M."/>
            <person name="Gundlach H."/>
            <person name="Van Bel M."/>
            <person name="Meyberg R."/>
            <person name="Vives C."/>
            <person name="Morata J."/>
            <person name="Symeonidi A."/>
            <person name="Hiss M."/>
            <person name="Muchero W."/>
            <person name="Kamisugi Y."/>
            <person name="Saleh O."/>
            <person name="Blanc G."/>
            <person name="Decker E.L."/>
            <person name="van Gessel N."/>
            <person name="Grimwood J."/>
            <person name="Hayes R.D."/>
            <person name="Graham S.W."/>
            <person name="Gunter L.E."/>
            <person name="McDaniel S.F."/>
            <person name="Hoernstein S.N.W."/>
            <person name="Larsson A."/>
            <person name="Li F.W."/>
            <person name="Perroud P.F."/>
            <person name="Phillips J."/>
            <person name="Ranjan P."/>
            <person name="Rokshar D.S."/>
            <person name="Rothfels C.J."/>
            <person name="Schneider L."/>
            <person name="Shu S."/>
            <person name="Stevenson D.W."/>
            <person name="Thummler F."/>
            <person name="Tillich M."/>
            <person name="Villarreal Aguilar J.C."/>
            <person name="Widiez T."/>
            <person name="Wong G.K."/>
            <person name="Wymore A."/>
            <person name="Zhang Y."/>
            <person name="Zimmer A.D."/>
            <person name="Quatrano R.S."/>
            <person name="Mayer K.F.X."/>
            <person name="Goodstein D."/>
            <person name="Casacuberta J.M."/>
            <person name="Vandepoele K."/>
            <person name="Reski R."/>
            <person name="Cuming A.C."/>
            <person name="Tuskan G.A."/>
            <person name="Maumus F."/>
            <person name="Salse J."/>
            <person name="Schmutz J."/>
            <person name="Rensing S.A."/>
        </authorList>
    </citation>
    <scope>NUCLEOTIDE SEQUENCE [LARGE SCALE GENOMIC DNA]</scope>
    <source>
        <strain evidence="6 7">cv. Gransden 2004</strain>
    </source>
</reference>
<dbReference type="InterPro" id="IPR039640">
    <property type="entry name" value="SCAB"/>
</dbReference>
<dbReference type="EnsemblPlants" id="Pp3c22_21400V3.11">
    <property type="protein sequence ID" value="Pp3c22_21400V3.11"/>
    <property type="gene ID" value="Pp3c22_21400"/>
</dbReference>
<organism evidence="6 7">
    <name type="scientific">Physcomitrium patens</name>
    <name type="common">Spreading-leaved earth moss</name>
    <name type="synonym">Physcomitrella patens</name>
    <dbReference type="NCBI Taxonomy" id="3218"/>
    <lineage>
        <taxon>Eukaryota</taxon>
        <taxon>Viridiplantae</taxon>
        <taxon>Streptophyta</taxon>
        <taxon>Embryophyta</taxon>
        <taxon>Bryophyta</taxon>
        <taxon>Bryophytina</taxon>
        <taxon>Bryopsida</taxon>
        <taxon>Funariidae</taxon>
        <taxon>Funariales</taxon>
        <taxon>Funariaceae</taxon>
        <taxon>Physcomitrium</taxon>
    </lineage>
</organism>
<evidence type="ECO:0000259" key="3">
    <source>
        <dbReference type="Pfam" id="PF16711"/>
    </source>
</evidence>
<dbReference type="Gramene" id="Pp3c22_21400V3.12">
    <property type="protein sequence ID" value="Pp3c22_21400V3.12"/>
    <property type="gene ID" value="Pp3c22_21400"/>
</dbReference>
<dbReference type="Gramene" id="Pp3c22_21400V3.11">
    <property type="protein sequence ID" value="Pp3c22_21400V3.11"/>
    <property type="gene ID" value="Pp3c22_21400"/>
</dbReference>
<name>A0A7I4CH88_PHYPA</name>
<protein>
    <recommendedName>
        <fullName evidence="8">Stomatal closure-related actin-binding protein PH domain-containing protein</fullName>
    </recommendedName>
</protein>
<evidence type="ECO:0000259" key="2">
    <source>
        <dbReference type="Pfam" id="PF16709"/>
    </source>
</evidence>
<sequence>MHRRCKILVKTGGRLGLEIIQATMELQKLASIAGVTAEVSYDRTDEGKEGLAAAREMVGKESSDLWGRVKRMSVRDLASKFESRQAAAHAAAARLAEEQKAKEVALLDKPALLKKLRGLLGDLLGRVAGRSKDDVTEALITVDAVEAQWTQQETEAVQEREESRKLAALFQKASEDAKSIIEKERQEAQAEIEAARVTALRCQQTLEEQAHTLSQSEQEELAELRQEIKEARRITMLHAPSKVMDMEYEIAGLRQQLTEKTLEVVAIRRKMDVLVSNPEVPAHFELQGEERLGSSLVTVPADSHSPELGKCIFQWHRMHGAKAEAIVGATRPQYAPEPLDVGKVLKVDIDLPDGSRESLATLGPIDGAAGLSQYVEALIRKGGAEFNVRIFQENGEHVVKATFQMLAIDKLRMKLYKGRHNRAKEEYSSSMQLCGARGGGDAAARSLYWVVNKSLTFMLVLDSERERNAAIMLARRYAYDCNIILGGPVD</sequence>
<dbReference type="Pfam" id="PF16711">
    <property type="entry name" value="SCAB-ABD"/>
    <property type="match status" value="1"/>
</dbReference>
<dbReference type="Gene3D" id="1.20.5.440">
    <property type="entry name" value="ATP synthase delta/epsilon subunit, C-terminal domain"/>
    <property type="match status" value="1"/>
</dbReference>
<feature type="domain" description="Stomatal closure-related actin-binding protein actin-binding" evidence="3">
    <location>
        <begin position="55"/>
        <end position="100"/>
    </location>
</feature>
<gene>
    <name evidence="6" type="primary">LOC112274706</name>
</gene>
<dbReference type="Pfam" id="PF17684">
    <property type="entry name" value="SCAB-PH"/>
    <property type="match status" value="1"/>
</dbReference>
<dbReference type="InterPro" id="IPR032012">
    <property type="entry name" value="SCAB-ABD"/>
</dbReference>
<evidence type="ECO:0000259" key="4">
    <source>
        <dbReference type="Pfam" id="PF16712"/>
    </source>
</evidence>
<dbReference type="Pfam" id="PF16709">
    <property type="entry name" value="SCAB-Ig"/>
    <property type="match status" value="1"/>
</dbReference>
<dbReference type="Pfam" id="PF16712">
    <property type="entry name" value="SCAB_CC"/>
    <property type="match status" value="1"/>
</dbReference>
<dbReference type="Gramene" id="Pp3c22_21400V3.13">
    <property type="protein sequence ID" value="Pp3c22_21400V3.13"/>
    <property type="gene ID" value="Pp3c22_21400"/>
</dbReference>
<keyword evidence="1" id="KW-0175">Coiled coil</keyword>
<feature type="domain" description="Stomatal closure-related actin-binding protein Ig" evidence="2">
    <location>
        <begin position="284"/>
        <end position="380"/>
    </location>
</feature>
<dbReference type="FunCoup" id="A0A7I4CH88">
    <property type="interactions" value="1742"/>
</dbReference>
<dbReference type="Gene3D" id="2.60.40.2700">
    <property type="match status" value="1"/>
</dbReference>